<feature type="region of interest" description="Disordered" evidence="1">
    <location>
        <begin position="1"/>
        <end position="65"/>
    </location>
</feature>
<feature type="compositionally biased region" description="Low complexity" evidence="1">
    <location>
        <begin position="438"/>
        <end position="448"/>
    </location>
</feature>
<dbReference type="Proteomes" id="UP000472372">
    <property type="component" value="Chromosome 3"/>
</dbReference>
<sequence>MSYSLRPENKLKVPKRFRETEGGEAEDPPESKTTNPDTVGSLPPPISVVPRTFGAQHSTFPDAPEQPKMANIKIIKQKKRMRTDEPEEYDSPVRTRAGRAVKIPKDTALELPPDKLSLKPAAFPSLPTNIMPPLPTAVGEFEGHGMKELVEAMEKEDLERVSAINTHFAQMYATSTNAWYAELRERWSPSESDTTIKFESLWPSLRQIIIDQILQDVAGVGHTDTFHPVQRLLKITRTELFDIIEKNSRVWDTEEDIPLYYRKLKRENPDAIIDPDQPPPAQVVRAIKFLKQEHLPGDLLGKWSTLPSVQVFTEYPEVERYHGDIDTVVKCHESSEAIVEQQEREHEARLEEMIRLGNIASREVRPKDRVCDFCHKKGHLDSDYDREGLLLCPAKRLAAYQKRSCITEMHADFDAEVARRYEAAEVELAEIRRKDRIAAAQPTQSAQPQQPPISGPNSPRTNRIYQSWKNWKVWNATMTNPAFQGHTGSRWIRKQTREQYAEELWRQGDKHPGLKVNQPYYVEIIEGLKAAKERLQNGGAQTKGYSNISITSASASAPTRRTVSLAQIESADFWTPPLERLRPPPPPAYRTTEAPITNASAAMLTPTSLPSTSPRHQSQGQPQIRKKRGPYKKKIKPVAGTFTSPPPPRSLQKISRNGLVSLAPPGVSHGMTDSAASDSPRNGYSGGGNGYTTTRDENEYATTSGENGDRNAQENAYTTIRVENEYTNRIGHANTPGNGYTNGYTRASEVASSDTTVFPGPGSAPPLFQTQLPTPPTAATTLSSAKAYPIDENAIDTHTL</sequence>
<dbReference type="AlphaFoldDB" id="A0A6S6VZ91"/>
<gene>
    <name evidence="2" type="ORF">PTTW11_04208</name>
</gene>
<evidence type="ECO:0000313" key="2">
    <source>
        <dbReference type="EMBL" id="CAE7027215.1"/>
    </source>
</evidence>
<evidence type="ECO:0000256" key="1">
    <source>
        <dbReference type="SAM" id="MobiDB-lite"/>
    </source>
</evidence>
<evidence type="ECO:0000313" key="3">
    <source>
        <dbReference type="Proteomes" id="UP000472372"/>
    </source>
</evidence>
<feature type="compositionally biased region" description="Basic and acidic residues" evidence="1">
    <location>
        <begin position="7"/>
        <end position="21"/>
    </location>
</feature>
<dbReference type="EMBL" id="HG992979">
    <property type="protein sequence ID" value="CAE7027215.1"/>
    <property type="molecule type" value="Genomic_DNA"/>
</dbReference>
<protein>
    <submittedName>
        <fullName evidence="2">Uncharacterized protein</fullName>
    </submittedName>
</protein>
<name>A0A6S6VZ91_9PLEO</name>
<feature type="compositionally biased region" description="Polar residues" evidence="1">
    <location>
        <begin position="604"/>
        <end position="622"/>
    </location>
</feature>
<feature type="region of interest" description="Disordered" evidence="1">
    <location>
        <begin position="438"/>
        <end position="461"/>
    </location>
</feature>
<feature type="region of interest" description="Disordered" evidence="1">
    <location>
        <begin position="604"/>
        <end position="714"/>
    </location>
</feature>
<accession>A0A6S6VZ91</accession>
<organism evidence="2 3">
    <name type="scientific">Pyrenophora teres f. teres</name>
    <dbReference type="NCBI Taxonomy" id="97479"/>
    <lineage>
        <taxon>Eukaryota</taxon>
        <taxon>Fungi</taxon>
        <taxon>Dikarya</taxon>
        <taxon>Ascomycota</taxon>
        <taxon>Pezizomycotina</taxon>
        <taxon>Dothideomycetes</taxon>
        <taxon>Pleosporomycetidae</taxon>
        <taxon>Pleosporales</taxon>
        <taxon>Pleosporineae</taxon>
        <taxon>Pleosporaceae</taxon>
        <taxon>Pyrenophora</taxon>
    </lineage>
</organism>
<reference evidence="2" key="1">
    <citation type="submission" date="2021-02" db="EMBL/GenBank/DDBJ databases">
        <authorList>
            <person name="Syme A R."/>
            <person name="Syme A R."/>
            <person name="Moolhuijzen P."/>
        </authorList>
    </citation>
    <scope>NUCLEOTIDE SEQUENCE</scope>
    <source>
        <strain evidence="2">W1-1</strain>
    </source>
</reference>
<proteinExistence type="predicted"/>
<feature type="compositionally biased region" description="Basic residues" evidence="1">
    <location>
        <begin position="624"/>
        <end position="636"/>
    </location>
</feature>